<feature type="domain" description="RNase H type-1" evidence="1">
    <location>
        <begin position="244"/>
        <end position="288"/>
    </location>
</feature>
<dbReference type="Proteomes" id="UP001314205">
    <property type="component" value="Unassembled WGS sequence"/>
</dbReference>
<dbReference type="PANTHER" id="PTHR33481:SF1">
    <property type="entry name" value="ENDONUCLEASE_EXONUCLEASE_PHOSPHATASE DOMAIN-CONTAINING PROTEIN-RELATED"/>
    <property type="match status" value="1"/>
</dbReference>
<evidence type="ECO:0000313" key="2">
    <source>
        <dbReference type="EMBL" id="CAK1594233.1"/>
    </source>
</evidence>
<dbReference type="Gene3D" id="3.30.420.10">
    <property type="entry name" value="Ribonuclease H-like superfamily/Ribonuclease H"/>
    <property type="match status" value="1"/>
</dbReference>
<dbReference type="AlphaFoldDB" id="A0AAV1LFT5"/>
<dbReference type="PANTHER" id="PTHR33481">
    <property type="entry name" value="REVERSE TRANSCRIPTASE"/>
    <property type="match status" value="1"/>
</dbReference>
<dbReference type="InterPro" id="IPR012337">
    <property type="entry name" value="RNaseH-like_sf"/>
</dbReference>
<evidence type="ECO:0000313" key="3">
    <source>
        <dbReference type="Proteomes" id="UP001314205"/>
    </source>
</evidence>
<proteinExistence type="predicted"/>
<organism evidence="2 3">
    <name type="scientific">Parnassius mnemosyne</name>
    <name type="common">clouded apollo</name>
    <dbReference type="NCBI Taxonomy" id="213953"/>
    <lineage>
        <taxon>Eukaryota</taxon>
        <taxon>Metazoa</taxon>
        <taxon>Ecdysozoa</taxon>
        <taxon>Arthropoda</taxon>
        <taxon>Hexapoda</taxon>
        <taxon>Insecta</taxon>
        <taxon>Pterygota</taxon>
        <taxon>Neoptera</taxon>
        <taxon>Endopterygota</taxon>
        <taxon>Lepidoptera</taxon>
        <taxon>Glossata</taxon>
        <taxon>Ditrysia</taxon>
        <taxon>Papilionoidea</taxon>
        <taxon>Papilionidae</taxon>
        <taxon>Parnassiinae</taxon>
        <taxon>Parnassini</taxon>
        <taxon>Parnassius</taxon>
        <taxon>Driopa</taxon>
    </lineage>
</organism>
<name>A0AAV1LFT5_9NEOP</name>
<dbReference type="InterPro" id="IPR002156">
    <property type="entry name" value="RNaseH_domain"/>
</dbReference>
<dbReference type="GO" id="GO:0004523">
    <property type="term" value="F:RNA-DNA hybrid ribonuclease activity"/>
    <property type="evidence" value="ECO:0007669"/>
    <property type="project" value="InterPro"/>
</dbReference>
<comment type="caution">
    <text evidence="2">The sequence shown here is derived from an EMBL/GenBank/DDBJ whole genome shotgun (WGS) entry which is preliminary data.</text>
</comment>
<keyword evidence="3" id="KW-1185">Reference proteome</keyword>
<reference evidence="2 3" key="1">
    <citation type="submission" date="2023-11" db="EMBL/GenBank/DDBJ databases">
        <authorList>
            <person name="Hedman E."/>
            <person name="Englund M."/>
            <person name="Stromberg M."/>
            <person name="Nyberg Akerstrom W."/>
            <person name="Nylinder S."/>
            <person name="Jareborg N."/>
            <person name="Kallberg Y."/>
            <person name="Kronander E."/>
        </authorList>
    </citation>
    <scope>NUCLEOTIDE SEQUENCE [LARGE SCALE GENOMIC DNA]</scope>
</reference>
<dbReference type="SUPFAM" id="SSF53098">
    <property type="entry name" value="Ribonuclease H-like"/>
    <property type="match status" value="1"/>
</dbReference>
<accession>A0AAV1LFT5</accession>
<dbReference type="Pfam" id="PF00075">
    <property type="entry name" value="RNase_H"/>
    <property type="match status" value="1"/>
</dbReference>
<protein>
    <recommendedName>
        <fullName evidence="1">RNase H type-1 domain-containing protein</fullName>
    </recommendedName>
</protein>
<evidence type="ECO:0000259" key="1">
    <source>
        <dbReference type="Pfam" id="PF00075"/>
    </source>
</evidence>
<dbReference type="GO" id="GO:0003676">
    <property type="term" value="F:nucleic acid binding"/>
    <property type="evidence" value="ECO:0007669"/>
    <property type="project" value="InterPro"/>
</dbReference>
<gene>
    <name evidence="2" type="ORF">PARMNEM_LOCUS13903</name>
</gene>
<dbReference type="InterPro" id="IPR036397">
    <property type="entry name" value="RNaseH_sf"/>
</dbReference>
<sequence>MDSEEVYCQAFADDVVLVFSGQKFPKIEEKANRTLALVHDWGVRNKLGFAAHKTNAIIITRKLKYDTPQLHMGGTNIKIVDEIKLLGLIIDKKLTFHSHVVHICRKVTNIYKHLVKTAKISWGLSSEIIRTIYVSVVEPIVLYAASVWASASQKISIQKHLNTLQRGFAQKICKAYRTVSLNSALILTGLLPLDIRLREAARLYEAKRGKPQEDILGDRKVEVKELFIEADHPAKEEEITFSTIEAAEILTKINEIRNNRGDVKLYWIKAHCGILGNERADELAKLAAETSKQAPVYDCFPLSYAKRQLRDNTINTWQERYTKAETGVVTRRFFPDVTESYKTIEKINVNNLISQILTGHGGFKAYLFRFKLAESPYCSCDNQTSQTIEHILIDCPKFQLARLECELRMGFVLQEETLNRAINNNDSRTHFFKFAISSVEKIVKENKT</sequence>
<dbReference type="EMBL" id="CAVLGL010000090">
    <property type="protein sequence ID" value="CAK1594233.1"/>
    <property type="molecule type" value="Genomic_DNA"/>
</dbReference>